<dbReference type="AlphaFoldDB" id="A0AAD8IE45"/>
<dbReference type="Proteomes" id="UP001237642">
    <property type="component" value="Unassembled WGS sequence"/>
</dbReference>
<proteinExistence type="predicted"/>
<feature type="chain" id="PRO_5042063899" evidence="2">
    <location>
        <begin position="19"/>
        <end position="452"/>
    </location>
</feature>
<protein>
    <submittedName>
        <fullName evidence="3">Uncharacterized protein</fullName>
    </submittedName>
</protein>
<keyword evidence="2" id="KW-0732">Signal</keyword>
<name>A0AAD8IE45_9APIA</name>
<comment type="caution">
    <text evidence="3">The sequence shown here is derived from an EMBL/GenBank/DDBJ whole genome shotgun (WGS) entry which is preliminary data.</text>
</comment>
<reference evidence="3" key="1">
    <citation type="submission" date="2023-02" db="EMBL/GenBank/DDBJ databases">
        <title>Genome of toxic invasive species Heracleum sosnowskyi carries increased number of genes despite the absence of recent whole-genome duplications.</title>
        <authorList>
            <person name="Schelkunov M."/>
            <person name="Shtratnikova V."/>
            <person name="Makarenko M."/>
            <person name="Klepikova A."/>
            <person name="Omelchenko D."/>
            <person name="Novikova G."/>
            <person name="Obukhova E."/>
            <person name="Bogdanov V."/>
            <person name="Penin A."/>
            <person name="Logacheva M."/>
        </authorList>
    </citation>
    <scope>NUCLEOTIDE SEQUENCE</scope>
    <source>
        <strain evidence="3">Hsosn_3</strain>
        <tissue evidence="3">Leaf</tissue>
    </source>
</reference>
<feature type="region of interest" description="Disordered" evidence="1">
    <location>
        <begin position="229"/>
        <end position="257"/>
    </location>
</feature>
<evidence type="ECO:0000313" key="4">
    <source>
        <dbReference type="Proteomes" id="UP001237642"/>
    </source>
</evidence>
<keyword evidence="4" id="KW-1185">Reference proteome</keyword>
<organism evidence="3 4">
    <name type="scientific">Heracleum sosnowskyi</name>
    <dbReference type="NCBI Taxonomy" id="360622"/>
    <lineage>
        <taxon>Eukaryota</taxon>
        <taxon>Viridiplantae</taxon>
        <taxon>Streptophyta</taxon>
        <taxon>Embryophyta</taxon>
        <taxon>Tracheophyta</taxon>
        <taxon>Spermatophyta</taxon>
        <taxon>Magnoliopsida</taxon>
        <taxon>eudicotyledons</taxon>
        <taxon>Gunneridae</taxon>
        <taxon>Pentapetalae</taxon>
        <taxon>asterids</taxon>
        <taxon>campanulids</taxon>
        <taxon>Apiales</taxon>
        <taxon>Apiaceae</taxon>
        <taxon>Apioideae</taxon>
        <taxon>apioid superclade</taxon>
        <taxon>Tordylieae</taxon>
        <taxon>Tordyliinae</taxon>
        <taxon>Heracleum</taxon>
    </lineage>
</organism>
<accession>A0AAD8IE45</accession>
<evidence type="ECO:0000256" key="2">
    <source>
        <dbReference type="SAM" id="SignalP"/>
    </source>
</evidence>
<dbReference type="EMBL" id="JAUIZM010000005">
    <property type="protein sequence ID" value="KAK1383321.1"/>
    <property type="molecule type" value="Genomic_DNA"/>
</dbReference>
<evidence type="ECO:0000256" key="1">
    <source>
        <dbReference type="SAM" id="MobiDB-lite"/>
    </source>
</evidence>
<gene>
    <name evidence="3" type="ORF">POM88_021056</name>
</gene>
<feature type="signal peptide" evidence="2">
    <location>
        <begin position="1"/>
        <end position="18"/>
    </location>
</feature>
<evidence type="ECO:0000313" key="3">
    <source>
        <dbReference type="EMBL" id="KAK1383321.1"/>
    </source>
</evidence>
<sequence>MSVTVLMIILVMMESSEVKEFMEALQAGNDFNIIGLMNVGFNFSLVVVGNVNLCTRLGVDEYCVWESTTCHSNTVLLNINGVQLKSKSCDGLHDDANVRGTSQVISTVGTVRYALQLDVEHRLLEPSYLKIQALEQDDGERIYSILNHKPVHVFEKMQRLAVVKCLVHSASSIVTSYMGDYPKKALSHMGFRFVTEMEKAVPTEHKVDGSDVTVKEESDETVSDVVVEQERNKDTITDKTSGAAAEGSSVEKEGENNVSSVVDKESVITHNRYLKITHLKFGVKYKELMSEEEKKNMDFSWSIIKEAVQILSDGYKEEIKEEWCKAVVLLFAITSEAVRSKGVFGRNVVSDRNDVAQIFAVINAPKLNSPRDKFKKLRRSLSSHHALIGSPPPSMRFSPIMMRTKSYSTFLPGTVAQTKNVLSLTHTLTSPLNFSHNIRFDQSYPDDFTTRN</sequence>
<reference evidence="3" key="2">
    <citation type="submission" date="2023-05" db="EMBL/GenBank/DDBJ databases">
        <authorList>
            <person name="Schelkunov M.I."/>
        </authorList>
    </citation>
    <scope>NUCLEOTIDE SEQUENCE</scope>
    <source>
        <strain evidence="3">Hsosn_3</strain>
        <tissue evidence="3">Leaf</tissue>
    </source>
</reference>